<dbReference type="EMBL" id="FLQX01000021">
    <property type="protein sequence ID" value="SBT03886.1"/>
    <property type="molecule type" value="Genomic_DNA"/>
</dbReference>
<accession>A0A1A8XGQ5</accession>
<dbReference type="Proteomes" id="UP000199169">
    <property type="component" value="Unassembled WGS sequence"/>
</dbReference>
<reference evidence="2 3" key="1">
    <citation type="submission" date="2016-06" db="EMBL/GenBank/DDBJ databases">
        <authorList>
            <person name="Kjaerup R.B."/>
            <person name="Dalgaard T.S."/>
            <person name="Juul-Madsen H.R."/>
        </authorList>
    </citation>
    <scope>NUCLEOTIDE SEQUENCE [LARGE SCALE GENOMIC DNA]</scope>
    <source>
        <strain evidence="2">3</strain>
    </source>
</reference>
<proteinExistence type="predicted"/>
<organism evidence="2 3">
    <name type="scientific">Candidatus Accumulibacter aalborgensis</name>
    <dbReference type="NCBI Taxonomy" id="1860102"/>
    <lineage>
        <taxon>Bacteria</taxon>
        <taxon>Pseudomonadati</taxon>
        <taxon>Pseudomonadota</taxon>
        <taxon>Betaproteobacteria</taxon>
        <taxon>Candidatus Accumulibacter</taxon>
    </lineage>
</organism>
<name>A0A1A8XGQ5_9PROT</name>
<dbReference type="STRING" id="1860102.ACCAA_1170027"/>
<dbReference type="AlphaFoldDB" id="A0A1A8XGQ5"/>
<protein>
    <submittedName>
        <fullName evidence="2">Uncharacterized protein</fullName>
    </submittedName>
</protein>
<evidence type="ECO:0000313" key="3">
    <source>
        <dbReference type="Proteomes" id="UP000199169"/>
    </source>
</evidence>
<evidence type="ECO:0000313" key="2">
    <source>
        <dbReference type="EMBL" id="SBT03886.1"/>
    </source>
</evidence>
<keyword evidence="3" id="KW-1185">Reference proteome</keyword>
<sequence>MEARAVFCERNHDRQLGFCWCCRCRARQQPSCRIFLDIHLGGYPRNDERPGNFCVLPIYPDIDMLYYRIYFIIRLNTLWIFINKRQAENQDSALCHSAVEPAKPLFASTVSPGRRSTSWRRGKVSAGRIGRLVSSTPTPRPATWRENFARP</sequence>
<evidence type="ECO:0000256" key="1">
    <source>
        <dbReference type="SAM" id="MobiDB-lite"/>
    </source>
</evidence>
<gene>
    <name evidence="2" type="ORF">ACCAA_1170027</name>
</gene>
<feature type="region of interest" description="Disordered" evidence="1">
    <location>
        <begin position="131"/>
        <end position="151"/>
    </location>
</feature>